<name>A0AC54ZAR5_ORYAF</name>
<gene>
    <name evidence="2" type="primary">ZNF333</name>
</gene>
<proteinExistence type="predicted"/>
<reference evidence="2" key="1">
    <citation type="submission" date="2025-08" db="UniProtKB">
        <authorList>
            <consortium name="RefSeq"/>
        </authorList>
    </citation>
    <scope>IDENTIFICATION</scope>
</reference>
<sequence>MASILTVALKPPQYVSFKAVVVGLIQEWVFLGVTQKNMCRYMMLENCRTLASRDWESQLKPKESTSMKDIWEEKSSYDVQMGPGLYLKMWTWPSMGQRQAPLTEEDLPALPQLPWSSRYMGLKVPVQIQRVAMPALGLSDVQVAECTVLPAQDQAWLEEESTEVMPPGLLTSCSQEAVTFEDVAVVFTQEEWVFLDSAQRSLYREVMLENCRNLATVEPQLQLQESIPNQYIFWEIPSIGMKMDMNVIKPLAFTFSLINRSNPNLKENSINVMNLRNPLTALNHFFSTREFILERTPMNVKKVKDPSSRALT</sequence>
<accession>A0AC54ZAR5</accession>
<keyword evidence="1" id="KW-1185">Reference proteome</keyword>
<dbReference type="Proteomes" id="UP000694850">
    <property type="component" value="Unplaced"/>
</dbReference>
<organism evidence="1 2">
    <name type="scientific">Orycteropus afer afer</name>
    <dbReference type="NCBI Taxonomy" id="1230840"/>
    <lineage>
        <taxon>Eukaryota</taxon>
        <taxon>Metazoa</taxon>
        <taxon>Chordata</taxon>
        <taxon>Craniata</taxon>
        <taxon>Vertebrata</taxon>
        <taxon>Euteleostomi</taxon>
        <taxon>Mammalia</taxon>
        <taxon>Eutheria</taxon>
        <taxon>Afrotheria</taxon>
        <taxon>Tubulidentata</taxon>
        <taxon>Orycteropodidae</taxon>
        <taxon>Orycteropus</taxon>
    </lineage>
</organism>
<evidence type="ECO:0000313" key="2">
    <source>
        <dbReference type="RefSeq" id="XP_042638687.1"/>
    </source>
</evidence>
<protein>
    <submittedName>
        <fullName evidence="2">Zinc finger protein 333</fullName>
    </submittedName>
</protein>
<dbReference type="RefSeq" id="XP_042638687.1">
    <property type="nucleotide sequence ID" value="XM_042782753.1"/>
</dbReference>
<evidence type="ECO:0000313" key="1">
    <source>
        <dbReference type="Proteomes" id="UP000694850"/>
    </source>
</evidence>